<protein>
    <submittedName>
        <fullName evidence="2">DUF3631 domain-containing protein</fullName>
    </submittedName>
</protein>
<sequence length="259" mass="28251">MTIKHTTPAETGAGLLDDVRDTVARWARLDQDDAGAVALWVAATHAPECWAHAPRLLVNAERGGWRSKLMGALAGLVHKPMTTATAAPLAVLRAVDARGGLDDPPTLLVHDWPPQWRRMELWALLGGGFHREAHTLTYDAAEGTVRRLSNYAMAAIFGPVPDYVTDQGVTVTLRATAPAGYRPRNRPGWHVLTDLHHRLNAWTDDQHLRLMTAIPVSPVTDRDADVWAPLLTVADTAGGHWPTTARALATAHAAKEDRR</sequence>
<gene>
    <name evidence="2" type="ORF">J0911_10080</name>
</gene>
<accession>A0ABS3I8P4</accession>
<organism evidence="2 3">
    <name type="scientific">Myceligenerans salitolerans</name>
    <dbReference type="NCBI Taxonomy" id="1230528"/>
    <lineage>
        <taxon>Bacteria</taxon>
        <taxon>Bacillati</taxon>
        <taxon>Actinomycetota</taxon>
        <taxon>Actinomycetes</taxon>
        <taxon>Micrococcales</taxon>
        <taxon>Promicromonosporaceae</taxon>
        <taxon>Myceligenerans</taxon>
    </lineage>
</organism>
<evidence type="ECO:0000313" key="2">
    <source>
        <dbReference type="EMBL" id="MBO0609379.1"/>
    </source>
</evidence>
<evidence type="ECO:0000313" key="3">
    <source>
        <dbReference type="Proteomes" id="UP000664617"/>
    </source>
</evidence>
<dbReference type="InterPro" id="IPR022081">
    <property type="entry name" value="DUF3631"/>
</dbReference>
<evidence type="ECO:0000259" key="1">
    <source>
        <dbReference type="Pfam" id="PF12307"/>
    </source>
</evidence>
<comment type="caution">
    <text evidence="2">The sequence shown here is derived from an EMBL/GenBank/DDBJ whole genome shotgun (WGS) entry which is preliminary data.</text>
</comment>
<dbReference type="EMBL" id="JAFMPK010000041">
    <property type="protein sequence ID" value="MBO0609379.1"/>
    <property type="molecule type" value="Genomic_DNA"/>
</dbReference>
<proteinExistence type="predicted"/>
<reference evidence="3" key="1">
    <citation type="submission" date="2023-07" db="EMBL/GenBank/DDBJ databases">
        <title>Myceligenerans salitolerans sp. nov., a halotolerant actinomycete isolated from a salt lake in Xinjiang, China.</title>
        <authorList>
            <person name="Guan T."/>
        </authorList>
    </citation>
    <scope>NUCLEOTIDE SEQUENCE [LARGE SCALE GENOMIC DNA]</scope>
    <source>
        <strain evidence="3">XHU 5031</strain>
    </source>
</reference>
<dbReference type="Pfam" id="PF12307">
    <property type="entry name" value="DUF3631"/>
    <property type="match status" value="1"/>
</dbReference>
<feature type="domain" description="DUF3631" evidence="1">
    <location>
        <begin position="190"/>
        <end position="256"/>
    </location>
</feature>
<dbReference type="Proteomes" id="UP000664617">
    <property type="component" value="Unassembled WGS sequence"/>
</dbReference>
<keyword evidence="3" id="KW-1185">Reference proteome</keyword>
<name>A0ABS3I8P4_9MICO</name>
<dbReference type="RefSeq" id="WP_207275342.1">
    <property type="nucleotide sequence ID" value="NZ_JAFMPK010000041.1"/>
</dbReference>